<sequence>MKKIKIWLTLAASVALLCACGQSEDIQSPIIVDEEPIATQSSETDETLSGTDSTQTVTEDDTLPPREGMVRSRLTNEWVDEEVANTRPIAVITPNESNAIPHYNLSKASILYEANVEGRMTRMMAIYEDWQDLEKIGNVRSLRTYYAYWAFEWDAFLVHFGGPFFIDELLAQSTTQNINGSAGGADEQAFFRSTDRKSPHNAYVSGPGILEAVQDKGYSLEYRGLADEQHYNFTTKAEPNTLDQYGDDAHSATYIDMSGCYPLTRCYFEYNEDDGLYYRSQHLSGSTDGPHIDAVTGEQLTFKNILVQYTKSEDLGEGYLAFQCHDTTKDGWFFTNGKGIHVTWEKTSDYGATRYYDDNGNEITLNTGKTMVCIVEEGDNFTYR</sequence>
<keyword evidence="2" id="KW-0732">Signal</keyword>
<evidence type="ECO:0000256" key="1">
    <source>
        <dbReference type="SAM" id="MobiDB-lite"/>
    </source>
</evidence>
<gene>
    <name evidence="5" type="ORF">H9742_11815</name>
</gene>
<dbReference type="PROSITE" id="PS51257">
    <property type="entry name" value="PROKAR_LIPOPROTEIN"/>
    <property type="match status" value="1"/>
</dbReference>
<organism evidence="5 6">
    <name type="scientific">Candidatus Acetatifactor stercoripullorum</name>
    <dbReference type="NCBI Taxonomy" id="2838414"/>
    <lineage>
        <taxon>Bacteria</taxon>
        <taxon>Bacillati</taxon>
        <taxon>Bacillota</taxon>
        <taxon>Clostridia</taxon>
        <taxon>Lachnospirales</taxon>
        <taxon>Lachnospiraceae</taxon>
        <taxon>Acetatifactor</taxon>
    </lineage>
</organism>
<protein>
    <submittedName>
        <fullName evidence="5">DUF3048 domain-containing protein</fullName>
    </submittedName>
</protein>
<reference evidence="5" key="1">
    <citation type="journal article" date="2021" name="PeerJ">
        <title>Extensive microbial diversity within the chicken gut microbiome revealed by metagenomics and culture.</title>
        <authorList>
            <person name="Gilroy R."/>
            <person name="Ravi A."/>
            <person name="Getino M."/>
            <person name="Pursley I."/>
            <person name="Horton D.L."/>
            <person name="Alikhan N.F."/>
            <person name="Baker D."/>
            <person name="Gharbi K."/>
            <person name="Hall N."/>
            <person name="Watson M."/>
            <person name="Adriaenssens E.M."/>
            <person name="Foster-Nyarko E."/>
            <person name="Jarju S."/>
            <person name="Secka A."/>
            <person name="Antonio M."/>
            <person name="Oren A."/>
            <person name="Chaudhuri R.R."/>
            <person name="La Ragione R."/>
            <person name="Hildebrand F."/>
            <person name="Pallen M.J."/>
        </authorList>
    </citation>
    <scope>NUCLEOTIDE SEQUENCE</scope>
    <source>
        <strain evidence="5">CHK195-6426</strain>
    </source>
</reference>
<dbReference type="Proteomes" id="UP000824265">
    <property type="component" value="Unassembled WGS sequence"/>
</dbReference>
<feature type="signal peptide" evidence="2">
    <location>
        <begin position="1"/>
        <end position="23"/>
    </location>
</feature>
<dbReference type="Pfam" id="PF11258">
    <property type="entry name" value="DUF3048"/>
    <property type="match status" value="1"/>
</dbReference>
<dbReference type="Pfam" id="PF17479">
    <property type="entry name" value="DUF3048_C"/>
    <property type="match status" value="1"/>
</dbReference>
<dbReference type="SUPFAM" id="SSF159774">
    <property type="entry name" value="YerB-like"/>
    <property type="match status" value="1"/>
</dbReference>
<dbReference type="InterPro" id="IPR023158">
    <property type="entry name" value="YerB-like_sf"/>
</dbReference>
<evidence type="ECO:0000313" key="5">
    <source>
        <dbReference type="EMBL" id="HIW82180.1"/>
    </source>
</evidence>
<proteinExistence type="predicted"/>
<dbReference type="EMBL" id="DXGH01000065">
    <property type="protein sequence ID" value="HIW82180.1"/>
    <property type="molecule type" value="Genomic_DNA"/>
</dbReference>
<dbReference type="Gene3D" id="3.50.90.10">
    <property type="entry name" value="YerB-like"/>
    <property type="match status" value="1"/>
</dbReference>
<evidence type="ECO:0000313" key="6">
    <source>
        <dbReference type="Proteomes" id="UP000824265"/>
    </source>
</evidence>
<name>A0A9D1R754_9FIRM</name>
<evidence type="ECO:0000259" key="3">
    <source>
        <dbReference type="Pfam" id="PF11258"/>
    </source>
</evidence>
<reference evidence="5" key="2">
    <citation type="submission" date="2021-04" db="EMBL/GenBank/DDBJ databases">
        <authorList>
            <person name="Gilroy R."/>
        </authorList>
    </citation>
    <scope>NUCLEOTIDE SEQUENCE</scope>
    <source>
        <strain evidence="5">CHK195-6426</strain>
    </source>
</reference>
<feature type="domain" description="DUF3048" evidence="3">
    <location>
        <begin position="74"/>
        <end position="219"/>
    </location>
</feature>
<feature type="region of interest" description="Disordered" evidence="1">
    <location>
        <begin position="37"/>
        <end position="67"/>
    </location>
</feature>
<accession>A0A9D1R754</accession>
<dbReference type="AlphaFoldDB" id="A0A9D1R754"/>
<dbReference type="InterPro" id="IPR021416">
    <property type="entry name" value="DUF3048_N"/>
</dbReference>
<feature type="compositionally biased region" description="Polar residues" evidence="1">
    <location>
        <begin position="38"/>
        <end position="57"/>
    </location>
</feature>
<feature type="domain" description="DUF3048" evidence="4">
    <location>
        <begin position="266"/>
        <end position="372"/>
    </location>
</feature>
<evidence type="ECO:0000259" key="4">
    <source>
        <dbReference type="Pfam" id="PF17479"/>
    </source>
</evidence>
<dbReference type="InterPro" id="IPR035328">
    <property type="entry name" value="DUF3048_C"/>
</dbReference>
<feature type="chain" id="PRO_5038975258" evidence="2">
    <location>
        <begin position="24"/>
        <end position="384"/>
    </location>
</feature>
<comment type="caution">
    <text evidence="5">The sequence shown here is derived from an EMBL/GenBank/DDBJ whole genome shotgun (WGS) entry which is preliminary data.</text>
</comment>
<evidence type="ECO:0000256" key="2">
    <source>
        <dbReference type="SAM" id="SignalP"/>
    </source>
</evidence>